<organism evidence="2 3">
    <name type="scientific">Pterulicium gracile</name>
    <dbReference type="NCBI Taxonomy" id="1884261"/>
    <lineage>
        <taxon>Eukaryota</taxon>
        <taxon>Fungi</taxon>
        <taxon>Dikarya</taxon>
        <taxon>Basidiomycota</taxon>
        <taxon>Agaricomycotina</taxon>
        <taxon>Agaricomycetes</taxon>
        <taxon>Agaricomycetidae</taxon>
        <taxon>Agaricales</taxon>
        <taxon>Pleurotineae</taxon>
        <taxon>Pterulaceae</taxon>
        <taxon>Pterulicium</taxon>
    </lineage>
</organism>
<dbReference type="AlphaFoldDB" id="A0A5C3Q7K3"/>
<dbReference type="STRING" id="1884261.A0A5C3Q7K3"/>
<evidence type="ECO:0000313" key="3">
    <source>
        <dbReference type="Proteomes" id="UP000305067"/>
    </source>
</evidence>
<name>A0A5C3Q7K3_9AGAR</name>
<feature type="region of interest" description="Disordered" evidence="1">
    <location>
        <begin position="70"/>
        <end position="94"/>
    </location>
</feature>
<accession>A0A5C3Q7K3</accession>
<gene>
    <name evidence="2" type="ORF">BDV98DRAFT_535087</name>
</gene>
<sequence length="193" mass="20186">MEGQYGEGQDPGIYSPKVRLFYTPPAALPAPFPKTLHIEGFPLYLTSSGFIRHTLNALYSDLSITLSKLSSPPSASSPSSTSRDSGPGKQKKISRDKSVILSMTVLGTSRMSGSKAQWDIKCTYTFSPISGLILSHAVDEIDPAPHMTAYEALRLALGMRWIGAGSGAAAQTAVSTPATGGGGAGAVVRAKVD</sequence>
<protein>
    <submittedName>
        <fullName evidence="2">Uncharacterized protein</fullName>
    </submittedName>
</protein>
<dbReference type="EMBL" id="ML178845">
    <property type="protein sequence ID" value="TFK97741.1"/>
    <property type="molecule type" value="Genomic_DNA"/>
</dbReference>
<keyword evidence="3" id="KW-1185">Reference proteome</keyword>
<feature type="compositionally biased region" description="Low complexity" evidence="1">
    <location>
        <begin position="70"/>
        <end position="87"/>
    </location>
</feature>
<proteinExistence type="predicted"/>
<dbReference type="Proteomes" id="UP000305067">
    <property type="component" value="Unassembled WGS sequence"/>
</dbReference>
<reference evidence="2 3" key="1">
    <citation type="journal article" date="2019" name="Nat. Ecol. Evol.">
        <title>Megaphylogeny resolves global patterns of mushroom evolution.</title>
        <authorList>
            <person name="Varga T."/>
            <person name="Krizsan K."/>
            <person name="Foldi C."/>
            <person name="Dima B."/>
            <person name="Sanchez-Garcia M."/>
            <person name="Sanchez-Ramirez S."/>
            <person name="Szollosi G.J."/>
            <person name="Szarkandi J.G."/>
            <person name="Papp V."/>
            <person name="Albert L."/>
            <person name="Andreopoulos W."/>
            <person name="Angelini C."/>
            <person name="Antonin V."/>
            <person name="Barry K.W."/>
            <person name="Bougher N.L."/>
            <person name="Buchanan P."/>
            <person name="Buyck B."/>
            <person name="Bense V."/>
            <person name="Catcheside P."/>
            <person name="Chovatia M."/>
            <person name="Cooper J."/>
            <person name="Damon W."/>
            <person name="Desjardin D."/>
            <person name="Finy P."/>
            <person name="Geml J."/>
            <person name="Haridas S."/>
            <person name="Hughes K."/>
            <person name="Justo A."/>
            <person name="Karasinski D."/>
            <person name="Kautmanova I."/>
            <person name="Kiss B."/>
            <person name="Kocsube S."/>
            <person name="Kotiranta H."/>
            <person name="LaButti K.M."/>
            <person name="Lechner B.E."/>
            <person name="Liimatainen K."/>
            <person name="Lipzen A."/>
            <person name="Lukacs Z."/>
            <person name="Mihaltcheva S."/>
            <person name="Morgado L.N."/>
            <person name="Niskanen T."/>
            <person name="Noordeloos M.E."/>
            <person name="Ohm R.A."/>
            <person name="Ortiz-Santana B."/>
            <person name="Ovrebo C."/>
            <person name="Racz N."/>
            <person name="Riley R."/>
            <person name="Savchenko A."/>
            <person name="Shiryaev A."/>
            <person name="Soop K."/>
            <person name="Spirin V."/>
            <person name="Szebenyi C."/>
            <person name="Tomsovsky M."/>
            <person name="Tulloss R.E."/>
            <person name="Uehling J."/>
            <person name="Grigoriev I.V."/>
            <person name="Vagvolgyi C."/>
            <person name="Papp T."/>
            <person name="Martin F.M."/>
            <person name="Miettinen O."/>
            <person name="Hibbett D.S."/>
            <person name="Nagy L.G."/>
        </authorList>
    </citation>
    <scope>NUCLEOTIDE SEQUENCE [LARGE SCALE GENOMIC DNA]</scope>
    <source>
        <strain evidence="2 3">CBS 309.79</strain>
    </source>
</reference>
<evidence type="ECO:0000256" key="1">
    <source>
        <dbReference type="SAM" id="MobiDB-lite"/>
    </source>
</evidence>
<dbReference type="OrthoDB" id="1099063at2759"/>
<evidence type="ECO:0000313" key="2">
    <source>
        <dbReference type="EMBL" id="TFK97741.1"/>
    </source>
</evidence>